<evidence type="ECO:0000313" key="1">
    <source>
        <dbReference type="EMBL" id="CAG8449649.1"/>
    </source>
</evidence>
<reference evidence="1" key="1">
    <citation type="submission" date="2021-06" db="EMBL/GenBank/DDBJ databases">
        <authorList>
            <person name="Kallberg Y."/>
            <person name="Tangrot J."/>
            <person name="Rosling A."/>
        </authorList>
    </citation>
    <scope>NUCLEOTIDE SEQUENCE</scope>
    <source>
        <strain evidence="1">IN212</strain>
    </source>
</reference>
<proteinExistence type="predicted"/>
<dbReference type="InterPro" id="IPR032675">
    <property type="entry name" value="LRR_dom_sf"/>
</dbReference>
<gene>
    <name evidence="1" type="ORF">RFULGI_LOCUS158</name>
</gene>
<dbReference type="SUPFAM" id="SSF56112">
    <property type="entry name" value="Protein kinase-like (PK-like)"/>
    <property type="match status" value="1"/>
</dbReference>
<dbReference type="OrthoDB" id="2404189at2759"/>
<organism evidence="1 2">
    <name type="scientific">Racocetra fulgida</name>
    <dbReference type="NCBI Taxonomy" id="60492"/>
    <lineage>
        <taxon>Eukaryota</taxon>
        <taxon>Fungi</taxon>
        <taxon>Fungi incertae sedis</taxon>
        <taxon>Mucoromycota</taxon>
        <taxon>Glomeromycotina</taxon>
        <taxon>Glomeromycetes</taxon>
        <taxon>Diversisporales</taxon>
        <taxon>Gigasporaceae</taxon>
        <taxon>Racocetra</taxon>
    </lineage>
</organism>
<comment type="caution">
    <text evidence="1">The sequence shown here is derived from an EMBL/GenBank/DDBJ whole genome shotgun (WGS) entry which is preliminary data.</text>
</comment>
<evidence type="ECO:0000313" key="2">
    <source>
        <dbReference type="Proteomes" id="UP000789396"/>
    </source>
</evidence>
<name>A0A9N8VBA5_9GLOM</name>
<dbReference type="Gene3D" id="3.80.10.10">
    <property type="entry name" value="Ribonuclease Inhibitor"/>
    <property type="match status" value="1"/>
</dbReference>
<dbReference type="Proteomes" id="UP000789396">
    <property type="component" value="Unassembled WGS sequence"/>
</dbReference>
<dbReference type="AlphaFoldDB" id="A0A9N8VBA5"/>
<accession>A0A9N8VBA5</accession>
<dbReference type="InterPro" id="IPR011009">
    <property type="entry name" value="Kinase-like_dom_sf"/>
</dbReference>
<protein>
    <submittedName>
        <fullName evidence="1">11232_t:CDS:1</fullName>
    </submittedName>
</protein>
<keyword evidence="2" id="KW-1185">Reference proteome</keyword>
<dbReference type="EMBL" id="CAJVPZ010000022">
    <property type="protein sequence ID" value="CAG8449649.1"/>
    <property type="molecule type" value="Genomic_DNA"/>
</dbReference>
<dbReference type="Gene3D" id="1.10.510.10">
    <property type="entry name" value="Transferase(Phosphotransferase) domain 1"/>
    <property type="match status" value="1"/>
</dbReference>
<dbReference type="SUPFAM" id="SSF52075">
    <property type="entry name" value="Outer arm dynein light chain 1"/>
    <property type="match status" value="1"/>
</dbReference>
<sequence>MVEAQKWLEENYPKNGTCVREKESWQKELENHKDFGKTREEIKRLDTGKIGLEGTLDLSDFSNLEELFCFANCLTNLNINNCKKLWVINCSNNQLTTLDLSNLEELKMLLCSNNYLTRIIYPTNPKKITELYITNNNLSPQDLSIFKIGNSDKNKINQNIYNNFQGSLEPLKDLNRLRVLEIPNTDIDSEAGFSKEQTKKIFTELNKDTELVRPDLREKYWSFGTCKECNQPNTKRSKVWDGKNGEYKNYKTVALKTLTNSQNMNQDFLQELTLYKLFKKSNYIMVMEYMKEGNLREFLKKNKELKFYDKEMP</sequence>